<dbReference type="CDD" id="cd00779">
    <property type="entry name" value="ProRS_core_prok"/>
    <property type="match status" value="1"/>
</dbReference>
<dbReference type="SUPFAM" id="SSF55681">
    <property type="entry name" value="Class II aaRS and biotin synthetases"/>
    <property type="match status" value="1"/>
</dbReference>
<evidence type="ECO:0000256" key="2">
    <source>
        <dbReference type="ARBA" id="ARBA00011738"/>
    </source>
</evidence>
<dbReference type="SUPFAM" id="SSF52954">
    <property type="entry name" value="Class II aaRS ABD-related"/>
    <property type="match status" value="1"/>
</dbReference>
<evidence type="ECO:0000256" key="8">
    <source>
        <dbReference type="ARBA" id="ARBA00023146"/>
    </source>
</evidence>
<dbReference type="EMBL" id="MPNX01000010">
    <property type="protein sequence ID" value="OOY34858.1"/>
    <property type="molecule type" value="Genomic_DNA"/>
</dbReference>
<evidence type="ECO:0000313" key="14">
    <source>
        <dbReference type="Proteomes" id="UP000030856"/>
    </source>
</evidence>
<dbReference type="STRING" id="2340.JV46_09750"/>
<keyword evidence="4 10" id="KW-0436">Ligase</keyword>
<keyword evidence="6 10" id="KW-0067">ATP-binding</keyword>
<evidence type="ECO:0000313" key="15">
    <source>
        <dbReference type="Proteomes" id="UP000190962"/>
    </source>
</evidence>
<dbReference type="FunFam" id="3.40.50.800:FF:000006">
    <property type="entry name" value="Proline--tRNA ligase"/>
    <property type="match status" value="1"/>
</dbReference>
<dbReference type="GO" id="GO:0002161">
    <property type="term" value="F:aminoacyl-tRNA deacylase activity"/>
    <property type="evidence" value="ECO:0007669"/>
    <property type="project" value="InterPro"/>
</dbReference>
<dbReference type="GO" id="GO:0006433">
    <property type="term" value="P:prolyl-tRNA aminoacylation"/>
    <property type="evidence" value="ECO:0007669"/>
    <property type="project" value="UniProtKB-UniRule"/>
</dbReference>
<evidence type="ECO:0000256" key="5">
    <source>
        <dbReference type="ARBA" id="ARBA00022741"/>
    </source>
</evidence>
<dbReference type="InterPro" id="IPR002314">
    <property type="entry name" value="aa-tRNA-synt_IIb"/>
</dbReference>
<dbReference type="PATRIC" id="fig|2340.3.peg.1763"/>
<evidence type="ECO:0000256" key="1">
    <source>
        <dbReference type="ARBA" id="ARBA00004496"/>
    </source>
</evidence>
<dbReference type="EC" id="6.1.1.15" evidence="10"/>
<dbReference type="InterPro" id="IPR050062">
    <property type="entry name" value="Pro-tRNA_synthetase"/>
</dbReference>
<dbReference type="PANTHER" id="PTHR42753">
    <property type="entry name" value="MITOCHONDRIAL RIBOSOME PROTEIN L39/PROLYL-TRNA LIGASE FAMILY MEMBER"/>
    <property type="match status" value="1"/>
</dbReference>
<keyword evidence="3 10" id="KW-0963">Cytoplasm</keyword>
<comment type="catalytic activity">
    <reaction evidence="9 10">
        <text>tRNA(Pro) + L-proline + ATP = L-prolyl-tRNA(Pro) + AMP + diphosphate</text>
        <dbReference type="Rhea" id="RHEA:14305"/>
        <dbReference type="Rhea" id="RHEA-COMP:9700"/>
        <dbReference type="Rhea" id="RHEA-COMP:9702"/>
        <dbReference type="ChEBI" id="CHEBI:30616"/>
        <dbReference type="ChEBI" id="CHEBI:33019"/>
        <dbReference type="ChEBI" id="CHEBI:60039"/>
        <dbReference type="ChEBI" id="CHEBI:78442"/>
        <dbReference type="ChEBI" id="CHEBI:78532"/>
        <dbReference type="ChEBI" id="CHEBI:456215"/>
        <dbReference type="EC" id="6.1.1.15"/>
    </reaction>
</comment>
<accession>A0A0B0HB70</accession>
<dbReference type="PIRSF" id="PIRSF001535">
    <property type="entry name" value="ProRS_1"/>
    <property type="match status" value="1"/>
</dbReference>
<dbReference type="eggNOG" id="COG0442">
    <property type="taxonomic scope" value="Bacteria"/>
</dbReference>
<dbReference type="InterPro" id="IPR004500">
    <property type="entry name" value="Pro-tRNA-synth_IIa_bac-type"/>
</dbReference>
<dbReference type="RefSeq" id="WP_043117354.1">
    <property type="nucleotide sequence ID" value="NZ_JRAA01000002.1"/>
</dbReference>
<dbReference type="FunFam" id="3.30.930.10:FF:000043">
    <property type="entry name" value="Proline--tRNA ligase"/>
    <property type="match status" value="1"/>
</dbReference>
<evidence type="ECO:0000259" key="11">
    <source>
        <dbReference type="PROSITE" id="PS50862"/>
    </source>
</evidence>
<dbReference type="InterPro" id="IPR033730">
    <property type="entry name" value="ProRS_core_prok"/>
</dbReference>
<sequence>MRTSQFPLNTVKETPSDAEIPSHQLMLRAGMIRKLAAGLYSWLPLGLRVLRKVEAIVRDEMNKSGALELMMPAVQPAELWQESGRWEQYGPELLRFHDRHNREFCFGPTHEEIITDIARNELRSYRQLPVNYYQVQTKFRDETRPRFGVMRSREFIMKDSYSFHLDQESLQKTYDDMYQAYSNIFSRCGLEFRPVHADTGSIGGSASHEFHVLADSGEDAIAFSTKSSYAANVELAEAIPVTDATAAASEELRLVDTPDAKTIDELVEQFDQPIERTVKTLIVEASEENEADLVALIVRGDHSLNEIKAEKLPGIASPLCFATEEQIRNAIGAGTGSLGPLNLPIPCVVDRSVAHCSDFSAGANQDGKHYFGINWERDMPLPQVADIRNVVEGDPSPDGEGTLTIARGIEVGHIFQLGTKYSEALKAQVLDENGKAATMTMGCYGIGVTRVVGAAIEQHHDDKGITWPTAIAPFQLAIVPMNLKKSEMVREAAEQLYTQLTDAGIEVLFDDRDMRPGVMFADMELIGIPHRIVIGERSLKEGMIEYRDRRESDNEMIPRDELVSFLQQKLNN</sequence>
<comment type="caution">
    <text evidence="12">The sequence shown here is derived from an EMBL/GenBank/DDBJ whole genome shotgun (WGS) entry which is preliminary data.</text>
</comment>
<dbReference type="HAMAP" id="MF_01569">
    <property type="entry name" value="Pro_tRNA_synth_type1"/>
    <property type="match status" value="1"/>
</dbReference>
<dbReference type="Pfam" id="PF00587">
    <property type="entry name" value="tRNA-synt_2b"/>
    <property type="match status" value="1"/>
</dbReference>
<protein>
    <recommendedName>
        <fullName evidence="10">Proline--tRNA ligase</fullName>
        <ecNumber evidence="10">6.1.1.15</ecNumber>
    </recommendedName>
    <alternativeName>
        <fullName evidence="10">Prolyl-tRNA synthetase</fullName>
        <shortName evidence="10">ProRS</shortName>
    </alternativeName>
</protein>
<dbReference type="InterPro" id="IPR007214">
    <property type="entry name" value="YbaK/aa-tRNA-synth-assoc-dom"/>
</dbReference>
<dbReference type="PROSITE" id="PS50862">
    <property type="entry name" value="AA_TRNA_LIGASE_II"/>
    <property type="match status" value="1"/>
</dbReference>
<feature type="domain" description="Aminoacyl-transfer RNA synthetases class-II family profile" evidence="11">
    <location>
        <begin position="38"/>
        <end position="468"/>
    </location>
</feature>
<organism evidence="12 14">
    <name type="scientific">Solemya velum gill symbiont</name>
    <dbReference type="NCBI Taxonomy" id="2340"/>
    <lineage>
        <taxon>Bacteria</taxon>
        <taxon>Pseudomonadati</taxon>
        <taxon>Pseudomonadota</taxon>
        <taxon>Gammaproteobacteria</taxon>
        <taxon>sulfur-oxidizing symbionts</taxon>
    </lineage>
</organism>
<evidence type="ECO:0000256" key="9">
    <source>
        <dbReference type="ARBA" id="ARBA00047671"/>
    </source>
</evidence>
<reference evidence="12 14" key="1">
    <citation type="journal article" date="2014" name="BMC Genomics">
        <title>The genome of the intracellular bacterium of the coastal bivalve, Solemya velum: a blueprint for thriving in and out of symbiosis.</title>
        <authorList>
            <person name="Dmytrenko O."/>
            <person name="Russell S.L."/>
            <person name="Loo W.T."/>
            <person name="Fontanez K.M."/>
            <person name="Liao L."/>
            <person name="Roeselers G."/>
            <person name="Sharma R."/>
            <person name="Stewart F.J."/>
            <person name="Newton I.L."/>
            <person name="Woyke T."/>
            <person name="Wu D."/>
            <person name="Lang J.M."/>
            <person name="Eisen J.A."/>
            <person name="Cavanaugh C.M."/>
        </authorList>
    </citation>
    <scope>NUCLEOTIDE SEQUENCE [LARGE SCALE GENOMIC DNA]</scope>
    <source>
        <strain evidence="12 14">WH</strain>
    </source>
</reference>
<evidence type="ECO:0000256" key="3">
    <source>
        <dbReference type="ARBA" id="ARBA00022490"/>
    </source>
</evidence>
<reference evidence="13 15" key="2">
    <citation type="submission" date="2016-11" db="EMBL/GenBank/DDBJ databases">
        <title>Mixed transmission modes and dynamic genome evolution in an obligate animal-bacterial symbiosis.</title>
        <authorList>
            <person name="Russell S.L."/>
            <person name="Corbett-Detig R.B."/>
            <person name="Cavanaugh C.M."/>
        </authorList>
    </citation>
    <scope>NUCLEOTIDE SEQUENCE [LARGE SCALE GENOMIC DNA]</scope>
    <source>
        <strain evidence="13">MA-KB16</strain>
    </source>
</reference>
<dbReference type="Pfam" id="PF03129">
    <property type="entry name" value="HGTP_anticodon"/>
    <property type="match status" value="1"/>
</dbReference>
<dbReference type="CDD" id="cd00861">
    <property type="entry name" value="ProRS_anticodon_short"/>
    <property type="match status" value="1"/>
</dbReference>
<evidence type="ECO:0000256" key="10">
    <source>
        <dbReference type="HAMAP-Rule" id="MF_01569"/>
    </source>
</evidence>
<dbReference type="NCBIfam" id="TIGR00409">
    <property type="entry name" value="proS_fam_II"/>
    <property type="match status" value="1"/>
</dbReference>
<comment type="subcellular location">
    <subcellularLocation>
        <location evidence="1 10">Cytoplasm</location>
    </subcellularLocation>
</comment>
<dbReference type="Pfam" id="PF04073">
    <property type="entry name" value="tRNA_edit"/>
    <property type="match status" value="1"/>
</dbReference>
<dbReference type="FunFam" id="3.90.960.10:FF:000001">
    <property type="entry name" value="Proline--tRNA ligase"/>
    <property type="match status" value="1"/>
</dbReference>
<evidence type="ECO:0000256" key="6">
    <source>
        <dbReference type="ARBA" id="ARBA00022840"/>
    </source>
</evidence>
<dbReference type="InterPro" id="IPR006195">
    <property type="entry name" value="aa-tRNA-synth_II"/>
</dbReference>
<dbReference type="InterPro" id="IPR004154">
    <property type="entry name" value="Anticodon-bd"/>
</dbReference>
<dbReference type="InterPro" id="IPR045864">
    <property type="entry name" value="aa-tRNA-synth_II/BPL/LPL"/>
</dbReference>
<dbReference type="GeneID" id="86991934"/>
<keyword evidence="14" id="KW-1185">Reference proteome</keyword>
<dbReference type="PRINTS" id="PR01046">
    <property type="entry name" value="TRNASYNTHPRO"/>
</dbReference>
<keyword evidence="7 10" id="KW-0648">Protein biosynthesis</keyword>
<dbReference type="GO" id="GO:0005524">
    <property type="term" value="F:ATP binding"/>
    <property type="evidence" value="ECO:0007669"/>
    <property type="project" value="UniProtKB-UniRule"/>
</dbReference>
<dbReference type="EMBL" id="JRAA01000002">
    <property type="protein sequence ID" value="KHF25134.1"/>
    <property type="molecule type" value="Genomic_DNA"/>
</dbReference>
<comment type="subunit">
    <text evidence="2 10">Homodimer.</text>
</comment>
<gene>
    <name evidence="10" type="primary">proS</name>
    <name evidence="13" type="ORF">BOV88_07970</name>
    <name evidence="12" type="ORF">JV46_09750</name>
</gene>
<keyword evidence="8 10" id="KW-0030">Aminoacyl-tRNA synthetase</keyword>
<comment type="function">
    <text evidence="10">Catalyzes the attachment of proline to tRNA(Pro) in a two-step reaction: proline is first activated by ATP to form Pro-AMP and then transferred to the acceptor end of tRNA(Pro). As ProRS can inadvertently accommodate and process non-cognate amino acids such as alanine and cysteine, to avoid such errors it has two additional distinct editing activities against alanine. One activity is designated as 'pretransfer' editing and involves the tRNA(Pro)-independent hydrolysis of activated Ala-AMP. The other activity is designated 'posttransfer' editing and involves deacylation of mischarged Ala-tRNA(Pro). The misacylated Cys-tRNA(Pro) is not edited by ProRS.</text>
</comment>
<dbReference type="AlphaFoldDB" id="A0A0B0HB70"/>
<dbReference type="InterPro" id="IPR023717">
    <property type="entry name" value="Pro-tRNA-Synthase_IIa_type1"/>
</dbReference>
<dbReference type="OrthoDB" id="9809052at2"/>
<dbReference type="Proteomes" id="UP000030856">
    <property type="component" value="Unassembled WGS sequence"/>
</dbReference>
<dbReference type="GO" id="GO:0004827">
    <property type="term" value="F:proline-tRNA ligase activity"/>
    <property type="evidence" value="ECO:0007669"/>
    <property type="project" value="UniProtKB-UniRule"/>
</dbReference>
<dbReference type="GO" id="GO:0005829">
    <property type="term" value="C:cytosol"/>
    <property type="evidence" value="ECO:0007669"/>
    <property type="project" value="TreeGrafter"/>
</dbReference>
<dbReference type="InterPro" id="IPR044140">
    <property type="entry name" value="ProRS_anticodon_short"/>
</dbReference>
<evidence type="ECO:0000256" key="4">
    <source>
        <dbReference type="ARBA" id="ARBA00022598"/>
    </source>
</evidence>
<evidence type="ECO:0000313" key="12">
    <source>
        <dbReference type="EMBL" id="KHF25134.1"/>
    </source>
</evidence>
<dbReference type="InterPro" id="IPR036754">
    <property type="entry name" value="YbaK/aa-tRNA-synt-asso_dom_sf"/>
</dbReference>
<name>A0A0B0HB70_SOVGS</name>
<proteinExistence type="inferred from homology"/>
<comment type="similarity">
    <text evidence="10">Belongs to the class-II aminoacyl-tRNA synthetase family. ProS type 1 subfamily.</text>
</comment>
<dbReference type="NCBIfam" id="NF006625">
    <property type="entry name" value="PRK09194.1"/>
    <property type="match status" value="1"/>
</dbReference>
<dbReference type="FunFam" id="3.30.930.10:FF:000097">
    <property type="entry name" value="Proline--tRNA ligase"/>
    <property type="match status" value="1"/>
</dbReference>
<dbReference type="InterPro" id="IPR036621">
    <property type="entry name" value="Anticodon-bd_dom_sf"/>
</dbReference>
<keyword evidence="5 10" id="KW-0547">Nucleotide-binding</keyword>
<dbReference type="PANTHER" id="PTHR42753:SF2">
    <property type="entry name" value="PROLINE--TRNA LIGASE"/>
    <property type="match status" value="1"/>
</dbReference>
<dbReference type="SUPFAM" id="SSF55826">
    <property type="entry name" value="YbaK/ProRS associated domain"/>
    <property type="match status" value="1"/>
</dbReference>
<dbReference type="Gene3D" id="3.40.50.800">
    <property type="entry name" value="Anticodon-binding domain"/>
    <property type="match status" value="1"/>
</dbReference>
<evidence type="ECO:0000313" key="13">
    <source>
        <dbReference type="EMBL" id="OOY34858.1"/>
    </source>
</evidence>
<dbReference type="Gene3D" id="3.30.930.10">
    <property type="entry name" value="Bira Bifunctional Protein, Domain 2"/>
    <property type="match status" value="2"/>
</dbReference>
<evidence type="ECO:0000256" key="7">
    <source>
        <dbReference type="ARBA" id="ARBA00022917"/>
    </source>
</evidence>
<comment type="domain">
    <text evidence="10">Consists of three domains: the N-terminal catalytic domain, the editing domain and the C-terminal anticodon-binding domain.</text>
</comment>
<dbReference type="Proteomes" id="UP000190962">
    <property type="component" value="Unassembled WGS sequence"/>
</dbReference>
<dbReference type="InterPro" id="IPR002316">
    <property type="entry name" value="Pro-tRNA-ligase_IIa"/>
</dbReference>
<dbReference type="CDD" id="cd04334">
    <property type="entry name" value="ProRS-INS"/>
    <property type="match status" value="1"/>
</dbReference>